<accession>A0A9N9AQU7</accession>
<dbReference type="OrthoDB" id="2013972at2759"/>
<dbReference type="InterPro" id="IPR041698">
    <property type="entry name" value="Methyltransf_25"/>
</dbReference>
<dbReference type="EMBL" id="CAJVPL010000908">
    <property type="protein sequence ID" value="CAG8539533.1"/>
    <property type="molecule type" value="Genomic_DNA"/>
</dbReference>
<dbReference type="Proteomes" id="UP000789831">
    <property type="component" value="Unassembled WGS sequence"/>
</dbReference>
<dbReference type="Gene3D" id="3.40.50.150">
    <property type="entry name" value="Vaccinia Virus protein VP39"/>
    <property type="match status" value="1"/>
</dbReference>
<protein>
    <submittedName>
        <fullName evidence="2">1610_t:CDS:1</fullName>
    </submittedName>
</protein>
<reference evidence="2" key="1">
    <citation type="submission" date="2021-06" db="EMBL/GenBank/DDBJ databases">
        <authorList>
            <person name="Kallberg Y."/>
            <person name="Tangrot J."/>
            <person name="Rosling A."/>
        </authorList>
    </citation>
    <scope>NUCLEOTIDE SEQUENCE</scope>
    <source>
        <strain evidence="2">MT106</strain>
    </source>
</reference>
<evidence type="ECO:0000313" key="2">
    <source>
        <dbReference type="EMBL" id="CAG8539533.1"/>
    </source>
</evidence>
<keyword evidence="3" id="KW-1185">Reference proteome</keyword>
<comment type="caution">
    <text evidence="2">The sequence shown here is derived from an EMBL/GenBank/DDBJ whole genome shotgun (WGS) entry which is preliminary data.</text>
</comment>
<sequence>MGCCCSKNNYEEDGHIRFRVIDGRRYHNISNSEYFVANDGEEADRLRRYHDALKTIWGGLFHSPIEEKLKKGARVIDLGCGTGTWLLDMSRHYPKSHFIGIDFSPIFPTENLPPNVEFIQYNILDGLPFTDSNFDFVHQKFMVAAFTQAQWKEKVIPECLRLTRPGGWIEFVESDAILMSDGNATQRIANAIQSFMSSKGLNHKIGEDIPRLLEITDAFTEIRNKKKPVTLGKKGGRPGQETLIFLTRGMNTIRVWLSGAMNIMPEHYDALVEAISFEAEKTHTYVNQYRICGRKKDRI</sequence>
<dbReference type="Pfam" id="PF13649">
    <property type="entry name" value="Methyltransf_25"/>
    <property type="match status" value="1"/>
</dbReference>
<dbReference type="GO" id="GO:0008168">
    <property type="term" value="F:methyltransferase activity"/>
    <property type="evidence" value="ECO:0007669"/>
    <property type="project" value="TreeGrafter"/>
</dbReference>
<organism evidence="2 3">
    <name type="scientific">Ambispora gerdemannii</name>
    <dbReference type="NCBI Taxonomy" id="144530"/>
    <lineage>
        <taxon>Eukaryota</taxon>
        <taxon>Fungi</taxon>
        <taxon>Fungi incertae sedis</taxon>
        <taxon>Mucoromycota</taxon>
        <taxon>Glomeromycotina</taxon>
        <taxon>Glomeromycetes</taxon>
        <taxon>Archaeosporales</taxon>
        <taxon>Ambisporaceae</taxon>
        <taxon>Ambispora</taxon>
    </lineage>
</organism>
<dbReference type="AlphaFoldDB" id="A0A9N9AQU7"/>
<dbReference type="PANTHER" id="PTHR43591:SF24">
    <property type="entry name" value="2-METHOXY-6-POLYPRENYL-1,4-BENZOQUINOL METHYLASE, MITOCHONDRIAL"/>
    <property type="match status" value="1"/>
</dbReference>
<dbReference type="PANTHER" id="PTHR43591">
    <property type="entry name" value="METHYLTRANSFERASE"/>
    <property type="match status" value="1"/>
</dbReference>
<dbReference type="CDD" id="cd02440">
    <property type="entry name" value="AdoMet_MTases"/>
    <property type="match status" value="1"/>
</dbReference>
<dbReference type="InterPro" id="IPR029063">
    <property type="entry name" value="SAM-dependent_MTases_sf"/>
</dbReference>
<evidence type="ECO:0000259" key="1">
    <source>
        <dbReference type="Pfam" id="PF13649"/>
    </source>
</evidence>
<name>A0A9N9AQU7_9GLOM</name>
<feature type="domain" description="Methyltransferase" evidence="1">
    <location>
        <begin position="75"/>
        <end position="167"/>
    </location>
</feature>
<gene>
    <name evidence="2" type="ORF">AGERDE_LOCUS6114</name>
</gene>
<proteinExistence type="predicted"/>
<dbReference type="SUPFAM" id="SSF53335">
    <property type="entry name" value="S-adenosyl-L-methionine-dependent methyltransferases"/>
    <property type="match status" value="1"/>
</dbReference>
<evidence type="ECO:0000313" key="3">
    <source>
        <dbReference type="Proteomes" id="UP000789831"/>
    </source>
</evidence>